<dbReference type="Proteomes" id="UP001454036">
    <property type="component" value="Unassembled WGS sequence"/>
</dbReference>
<evidence type="ECO:0000313" key="3">
    <source>
        <dbReference type="Proteomes" id="UP001454036"/>
    </source>
</evidence>
<name>A0AAV3P2S8_LITER</name>
<keyword evidence="3" id="KW-1185">Reference proteome</keyword>
<evidence type="ECO:0000313" key="2">
    <source>
        <dbReference type="EMBL" id="GAA0145774.1"/>
    </source>
</evidence>
<dbReference type="PANTHER" id="PTHR33710:SF71">
    <property type="entry name" value="ENDONUCLEASE_EXONUCLEASE_PHOSPHATASE DOMAIN-CONTAINING PROTEIN"/>
    <property type="match status" value="1"/>
</dbReference>
<dbReference type="PANTHER" id="PTHR33710">
    <property type="entry name" value="BNAC02G09200D PROTEIN"/>
    <property type="match status" value="1"/>
</dbReference>
<dbReference type="EMBL" id="BAABME010000830">
    <property type="protein sequence ID" value="GAA0145774.1"/>
    <property type="molecule type" value="Genomic_DNA"/>
</dbReference>
<organism evidence="2 3">
    <name type="scientific">Lithospermum erythrorhizon</name>
    <name type="common">Purple gromwell</name>
    <name type="synonym">Lithospermum officinale var. erythrorhizon</name>
    <dbReference type="NCBI Taxonomy" id="34254"/>
    <lineage>
        <taxon>Eukaryota</taxon>
        <taxon>Viridiplantae</taxon>
        <taxon>Streptophyta</taxon>
        <taxon>Embryophyta</taxon>
        <taxon>Tracheophyta</taxon>
        <taxon>Spermatophyta</taxon>
        <taxon>Magnoliopsida</taxon>
        <taxon>eudicotyledons</taxon>
        <taxon>Gunneridae</taxon>
        <taxon>Pentapetalae</taxon>
        <taxon>asterids</taxon>
        <taxon>lamiids</taxon>
        <taxon>Boraginales</taxon>
        <taxon>Boraginaceae</taxon>
        <taxon>Boraginoideae</taxon>
        <taxon>Lithospermeae</taxon>
        <taxon>Lithospermum</taxon>
    </lineage>
</organism>
<evidence type="ECO:0000256" key="1">
    <source>
        <dbReference type="SAM" id="MobiDB-lite"/>
    </source>
</evidence>
<reference evidence="2 3" key="1">
    <citation type="submission" date="2024-01" db="EMBL/GenBank/DDBJ databases">
        <title>The complete chloroplast genome sequence of Lithospermum erythrorhizon: insights into the phylogenetic relationship among Boraginaceae species and the maternal lineages of purple gromwells.</title>
        <authorList>
            <person name="Okada T."/>
            <person name="Watanabe K."/>
        </authorList>
    </citation>
    <scope>NUCLEOTIDE SEQUENCE [LARGE SCALE GENOMIC DNA]</scope>
</reference>
<dbReference type="AlphaFoldDB" id="A0AAV3P2S8"/>
<proteinExistence type="predicted"/>
<gene>
    <name evidence="2" type="ORF">LIER_05893</name>
</gene>
<feature type="compositionally biased region" description="Polar residues" evidence="1">
    <location>
        <begin position="268"/>
        <end position="282"/>
    </location>
</feature>
<comment type="caution">
    <text evidence="2">The sequence shown here is derived from an EMBL/GenBank/DDBJ whole genome shotgun (WGS) entry which is preliminary data.</text>
</comment>
<feature type="region of interest" description="Disordered" evidence="1">
    <location>
        <begin position="268"/>
        <end position="293"/>
    </location>
</feature>
<sequence>MPNELIGSDWTYATSLNSSNHNLVEQEADHDLPHTGCKYSWSGTRRGIMVYEKLDRAMGNFEWSTTFPTSSCVGLPIQRSDHGPLLISIKNSKSSIARPFKLESFLTHLPDFPFIVTNSWSKPFDGNSTSSSSYTLIHNLKNVKNAIKSWNKDRVGNLFNQIKSIPKQLSTLQNNPSRITNQANDSNLHNQVDLFLKSEEEYWRQRSKLTAVTEGDKNTKFFHSHIKHKAKINNILELKDLLGNLISGEEEIKNHCRNYFVDLFNPTHPSNSTSTQPTLNPFSKSPPPSRPSK</sequence>
<protein>
    <submittedName>
        <fullName evidence="2">Uncharacterized protein</fullName>
    </submittedName>
</protein>
<feature type="compositionally biased region" description="Pro residues" evidence="1">
    <location>
        <begin position="284"/>
        <end position="293"/>
    </location>
</feature>
<accession>A0AAV3P2S8</accession>